<keyword evidence="9" id="KW-0460">Magnesium</keyword>
<name>A0A3B1DCZ5_9ZZZZ</name>
<keyword evidence="4" id="KW-0963">Cytoplasm</keyword>
<evidence type="ECO:0000256" key="5">
    <source>
        <dbReference type="ARBA" id="ARBA00022694"/>
    </source>
</evidence>
<keyword evidence="6" id="KW-0479">Metal-binding</keyword>
<dbReference type="GO" id="GO:0046872">
    <property type="term" value="F:metal ion binding"/>
    <property type="evidence" value="ECO:0007669"/>
    <property type="project" value="UniProtKB-KW"/>
</dbReference>
<keyword evidence="8" id="KW-0067">ATP-binding</keyword>
<dbReference type="PANTHER" id="PTHR33540">
    <property type="entry name" value="TRNA THREONYLCARBAMOYLADENOSINE BIOSYNTHESIS PROTEIN TSAE"/>
    <property type="match status" value="1"/>
</dbReference>
<reference evidence="11" key="1">
    <citation type="submission" date="2018-06" db="EMBL/GenBank/DDBJ databases">
        <authorList>
            <person name="Zhirakovskaya E."/>
        </authorList>
    </citation>
    <scope>NUCLEOTIDE SEQUENCE</scope>
</reference>
<evidence type="ECO:0000256" key="1">
    <source>
        <dbReference type="ARBA" id="ARBA00004496"/>
    </source>
</evidence>
<dbReference type="PANTHER" id="PTHR33540:SF2">
    <property type="entry name" value="TRNA THREONYLCARBAMOYLADENOSINE BIOSYNTHESIS PROTEIN TSAE"/>
    <property type="match status" value="1"/>
</dbReference>
<dbReference type="GO" id="GO:0005737">
    <property type="term" value="C:cytoplasm"/>
    <property type="evidence" value="ECO:0007669"/>
    <property type="project" value="UniProtKB-SubCell"/>
</dbReference>
<dbReference type="EMBL" id="UOGI01000220">
    <property type="protein sequence ID" value="VAX33914.1"/>
    <property type="molecule type" value="Genomic_DNA"/>
</dbReference>
<evidence type="ECO:0000256" key="7">
    <source>
        <dbReference type="ARBA" id="ARBA00022741"/>
    </source>
</evidence>
<evidence type="ECO:0000256" key="8">
    <source>
        <dbReference type="ARBA" id="ARBA00022840"/>
    </source>
</evidence>
<organism evidence="11">
    <name type="scientific">hydrothermal vent metagenome</name>
    <dbReference type="NCBI Taxonomy" id="652676"/>
    <lineage>
        <taxon>unclassified sequences</taxon>
        <taxon>metagenomes</taxon>
        <taxon>ecological metagenomes</taxon>
    </lineage>
</organism>
<dbReference type="NCBIfam" id="TIGR00150">
    <property type="entry name" value="T6A_YjeE"/>
    <property type="match status" value="1"/>
</dbReference>
<evidence type="ECO:0000256" key="3">
    <source>
        <dbReference type="ARBA" id="ARBA00019010"/>
    </source>
</evidence>
<dbReference type="GO" id="GO:0002949">
    <property type="term" value="P:tRNA threonylcarbamoyladenosine modification"/>
    <property type="evidence" value="ECO:0007669"/>
    <property type="project" value="InterPro"/>
</dbReference>
<protein>
    <recommendedName>
        <fullName evidence="3">tRNA threonylcarbamoyladenosine biosynthesis protein TsaE</fullName>
    </recommendedName>
    <alternativeName>
        <fullName evidence="10">t(6)A37 threonylcarbamoyladenosine biosynthesis protein TsaE</fullName>
    </alternativeName>
</protein>
<evidence type="ECO:0000313" key="11">
    <source>
        <dbReference type="EMBL" id="VAX33914.1"/>
    </source>
</evidence>
<gene>
    <name evidence="11" type="ORF">MNBD_NITROSPIRAE03-520</name>
</gene>
<dbReference type="InterPro" id="IPR027417">
    <property type="entry name" value="P-loop_NTPase"/>
</dbReference>
<evidence type="ECO:0000256" key="10">
    <source>
        <dbReference type="ARBA" id="ARBA00032441"/>
    </source>
</evidence>
<evidence type="ECO:0000256" key="2">
    <source>
        <dbReference type="ARBA" id="ARBA00007599"/>
    </source>
</evidence>
<keyword evidence="5" id="KW-0819">tRNA processing</keyword>
<evidence type="ECO:0000256" key="6">
    <source>
        <dbReference type="ARBA" id="ARBA00022723"/>
    </source>
</evidence>
<accession>A0A3B1DCZ5</accession>
<dbReference type="InterPro" id="IPR003442">
    <property type="entry name" value="T6A_TsaE"/>
</dbReference>
<proteinExistence type="inferred from homology"/>
<dbReference type="SUPFAM" id="SSF52540">
    <property type="entry name" value="P-loop containing nucleoside triphosphate hydrolases"/>
    <property type="match status" value="1"/>
</dbReference>
<keyword evidence="7" id="KW-0547">Nucleotide-binding</keyword>
<evidence type="ECO:0000256" key="9">
    <source>
        <dbReference type="ARBA" id="ARBA00022842"/>
    </source>
</evidence>
<comment type="subcellular location">
    <subcellularLocation>
        <location evidence="1">Cytoplasm</location>
    </subcellularLocation>
</comment>
<dbReference type="GO" id="GO:0005524">
    <property type="term" value="F:ATP binding"/>
    <property type="evidence" value="ECO:0007669"/>
    <property type="project" value="UniProtKB-KW"/>
</dbReference>
<dbReference type="Gene3D" id="3.40.50.300">
    <property type="entry name" value="P-loop containing nucleotide triphosphate hydrolases"/>
    <property type="match status" value="1"/>
</dbReference>
<sequence>MNRKFTVETSNEVETINTGERLGRILGKGDIVCLYGDLGAGKTTFVKGIARGLGIEEREITSASFVIIAEHYGRTPLFHIDLYRVSGGDDVQDLGLEEYLDGEGVAVVEWAERLSGWDCSFRVDIKFLDDVRREITISGSRERIEDLECRFSSFKEEL</sequence>
<evidence type="ECO:0000256" key="4">
    <source>
        <dbReference type="ARBA" id="ARBA00022490"/>
    </source>
</evidence>
<dbReference type="Pfam" id="PF02367">
    <property type="entry name" value="TsaE"/>
    <property type="match status" value="1"/>
</dbReference>
<dbReference type="AlphaFoldDB" id="A0A3B1DCZ5"/>
<comment type="similarity">
    <text evidence="2">Belongs to the TsaE family.</text>
</comment>